<organism evidence="2 3">
    <name type="scientific">Brachybacterium nesterenkovii</name>
    <dbReference type="NCBI Taxonomy" id="47847"/>
    <lineage>
        <taxon>Bacteria</taxon>
        <taxon>Bacillati</taxon>
        <taxon>Actinomycetota</taxon>
        <taxon>Actinomycetes</taxon>
        <taxon>Micrococcales</taxon>
        <taxon>Dermabacteraceae</taxon>
        <taxon>Brachybacterium</taxon>
    </lineage>
</organism>
<keyword evidence="3" id="KW-1185">Reference proteome</keyword>
<evidence type="ECO:0000256" key="1">
    <source>
        <dbReference type="SAM" id="MobiDB-lite"/>
    </source>
</evidence>
<feature type="region of interest" description="Disordered" evidence="1">
    <location>
        <begin position="1"/>
        <end position="21"/>
    </location>
</feature>
<sequence length="157" mass="16705">MLPVEVGGVGEQLVAPRDDRVPGEALGDGELVDRVLDRLDRRELERRAVRGLRGDGAERRRGLRLGRTGGARHADRHGACGGAAEEGAAREGRGDDVAEVPVGRGVARLAEALVAALERAGDGRALAGDVVLHEQGQMQGHGEAFRGGRVLRTMRRR</sequence>
<dbReference type="AlphaFoldDB" id="A0A1X6WZX0"/>
<name>A0A1X6WZX0_9MICO</name>
<feature type="compositionally biased region" description="Basic and acidic residues" evidence="1">
    <location>
        <begin position="87"/>
        <end position="96"/>
    </location>
</feature>
<dbReference type="Proteomes" id="UP000195981">
    <property type="component" value="Unassembled WGS sequence"/>
</dbReference>
<evidence type="ECO:0000313" key="3">
    <source>
        <dbReference type="Proteomes" id="UP000195981"/>
    </source>
</evidence>
<proteinExistence type="predicted"/>
<accession>A0A1X6WZX0</accession>
<dbReference type="EMBL" id="FWFG01000062">
    <property type="protein sequence ID" value="SLM91724.1"/>
    <property type="molecule type" value="Genomic_DNA"/>
</dbReference>
<gene>
    <name evidence="2" type="ORF">FM110_06980</name>
</gene>
<feature type="region of interest" description="Disordered" evidence="1">
    <location>
        <begin position="59"/>
        <end position="96"/>
    </location>
</feature>
<evidence type="ECO:0000313" key="2">
    <source>
        <dbReference type="EMBL" id="SLM91724.1"/>
    </source>
</evidence>
<protein>
    <submittedName>
        <fullName evidence="2">Uncharacterized protein</fullName>
    </submittedName>
</protein>
<reference evidence="2 3" key="1">
    <citation type="submission" date="2017-02" db="EMBL/GenBank/DDBJ databases">
        <authorList>
            <person name="Peterson S.W."/>
        </authorList>
    </citation>
    <scope>NUCLEOTIDE SEQUENCE [LARGE SCALE GENOMIC DNA]</scope>
    <source>
        <strain evidence="2 3">CIP104813</strain>
    </source>
</reference>